<dbReference type="PANTHER" id="PTHR31690:SF4">
    <property type="entry name" value="FUCOSE MUTAROTASE"/>
    <property type="match status" value="1"/>
</dbReference>
<dbReference type="Gene3D" id="3.40.1650.10">
    <property type="entry name" value="RbsD-like domain"/>
    <property type="match status" value="1"/>
</dbReference>
<name>A0A916ZV64_9HYPH</name>
<sequence>MLKTIPPLITSELLTVLAEMGHGDDLVIVDRNFPAAAVAGCTTSGVLIQLAGCDTTEASRAILSLLPLDSFVDKPVSRMAVVDDFDAVLDVHQEVQQVVNEAEGREIPIVPLERFAFYEAAKRCYAVVRTTDARPYANFVFKKGVVFD</sequence>
<dbReference type="GO" id="GO:0062193">
    <property type="term" value="F:D-ribose pyranase activity"/>
    <property type="evidence" value="ECO:0007669"/>
    <property type="project" value="UniProtKB-EC"/>
</dbReference>
<accession>A0A916ZV64</accession>
<keyword evidence="2" id="KW-0413">Isomerase</keyword>
<comment type="catalytic activity">
    <reaction evidence="3">
        <text>alpha-L-fucose = beta-L-fucose</text>
        <dbReference type="Rhea" id="RHEA:25580"/>
        <dbReference type="ChEBI" id="CHEBI:42548"/>
        <dbReference type="ChEBI" id="CHEBI:42589"/>
        <dbReference type="EC" id="5.1.3.29"/>
    </reaction>
</comment>
<dbReference type="EMBL" id="BMIQ01000007">
    <property type="protein sequence ID" value="GGE15673.1"/>
    <property type="molecule type" value="Genomic_DNA"/>
</dbReference>
<reference evidence="4" key="2">
    <citation type="submission" date="2020-09" db="EMBL/GenBank/DDBJ databases">
        <authorList>
            <person name="Sun Q."/>
            <person name="Zhou Y."/>
        </authorList>
    </citation>
    <scope>NUCLEOTIDE SEQUENCE</scope>
    <source>
        <strain evidence="4">CGMCC 1.15367</strain>
    </source>
</reference>
<gene>
    <name evidence="4" type="ORF">GCM10011390_38490</name>
</gene>
<dbReference type="PANTHER" id="PTHR31690">
    <property type="entry name" value="FUCOSE MUTAROTASE"/>
    <property type="match status" value="1"/>
</dbReference>
<comment type="catalytic activity">
    <reaction evidence="1">
        <text>beta-D-ribopyranose = beta-D-ribofuranose</text>
        <dbReference type="Rhea" id="RHEA:25432"/>
        <dbReference type="ChEBI" id="CHEBI:27476"/>
        <dbReference type="ChEBI" id="CHEBI:47002"/>
        <dbReference type="EC" id="5.4.99.62"/>
    </reaction>
</comment>
<evidence type="ECO:0000256" key="3">
    <source>
        <dbReference type="ARBA" id="ARBA00036324"/>
    </source>
</evidence>
<proteinExistence type="predicted"/>
<dbReference type="InterPro" id="IPR023750">
    <property type="entry name" value="RbsD-like_sf"/>
</dbReference>
<dbReference type="GO" id="GO:0042806">
    <property type="term" value="F:fucose binding"/>
    <property type="evidence" value="ECO:0007669"/>
    <property type="project" value="TreeGrafter"/>
</dbReference>
<evidence type="ECO:0000313" key="4">
    <source>
        <dbReference type="EMBL" id="GGE15673.1"/>
    </source>
</evidence>
<organism evidence="4 5">
    <name type="scientific">Aureimonas endophytica</name>
    <dbReference type="NCBI Taxonomy" id="2027858"/>
    <lineage>
        <taxon>Bacteria</taxon>
        <taxon>Pseudomonadati</taxon>
        <taxon>Pseudomonadota</taxon>
        <taxon>Alphaproteobacteria</taxon>
        <taxon>Hyphomicrobiales</taxon>
        <taxon>Aurantimonadaceae</taxon>
        <taxon>Aureimonas</taxon>
    </lineage>
</organism>
<dbReference type="InterPro" id="IPR050443">
    <property type="entry name" value="RbsD/FucU_mutarotase"/>
</dbReference>
<dbReference type="Pfam" id="PF05025">
    <property type="entry name" value="RbsD_FucU"/>
    <property type="match status" value="1"/>
</dbReference>
<dbReference type="InterPro" id="IPR007721">
    <property type="entry name" value="RbsD_FucU"/>
</dbReference>
<dbReference type="GO" id="GO:0006004">
    <property type="term" value="P:fucose metabolic process"/>
    <property type="evidence" value="ECO:0007669"/>
    <property type="project" value="TreeGrafter"/>
</dbReference>
<dbReference type="SUPFAM" id="SSF102546">
    <property type="entry name" value="RbsD-like"/>
    <property type="match status" value="1"/>
</dbReference>
<dbReference type="GO" id="GO:0036373">
    <property type="term" value="F:L-fucose mutarotase activity"/>
    <property type="evidence" value="ECO:0007669"/>
    <property type="project" value="UniProtKB-EC"/>
</dbReference>
<dbReference type="AlphaFoldDB" id="A0A916ZV64"/>
<evidence type="ECO:0000256" key="2">
    <source>
        <dbReference type="ARBA" id="ARBA00023235"/>
    </source>
</evidence>
<evidence type="ECO:0000313" key="5">
    <source>
        <dbReference type="Proteomes" id="UP000644699"/>
    </source>
</evidence>
<keyword evidence="5" id="KW-1185">Reference proteome</keyword>
<protein>
    <submittedName>
        <fullName evidence="4">RbsD or FucU transporter</fullName>
    </submittedName>
</protein>
<reference evidence="4" key="1">
    <citation type="journal article" date="2014" name="Int. J. Syst. Evol. Microbiol.">
        <title>Complete genome sequence of Corynebacterium casei LMG S-19264T (=DSM 44701T), isolated from a smear-ripened cheese.</title>
        <authorList>
            <consortium name="US DOE Joint Genome Institute (JGI-PGF)"/>
            <person name="Walter F."/>
            <person name="Albersmeier A."/>
            <person name="Kalinowski J."/>
            <person name="Ruckert C."/>
        </authorList>
    </citation>
    <scope>NUCLEOTIDE SEQUENCE</scope>
    <source>
        <strain evidence="4">CGMCC 1.15367</strain>
    </source>
</reference>
<comment type="caution">
    <text evidence="4">The sequence shown here is derived from an EMBL/GenBank/DDBJ whole genome shotgun (WGS) entry which is preliminary data.</text>
</comment>
<dbReference type="RefSeq" id="WP_188911466.1">
    <property type="nucleotide sequence ID" value="NZ_BMIQ01000007.1"/>
</dbReference>
<evidence type="ECO:0000256" key="1">
    <source>
        <dbReference type="ARBA" id="ARBA00000223"/>
    </source>
</evidence>
<dbReference type="Proteomes" id="UP000644699">
    <property type="component" value="Unassembled WGS sequence"/>
</dbReference>